<proteinExistence type="predicted"/>
<accession>A0A556AM04</accession>
<evidence type="ECO:0000313" key="1">
    <source>
        <dbReference type="EMBL" id="TSH93895.1"/>
    </source>
</evidence>
<reference evidence="1 2" key="1">
    <citation type="submission" date="2019-07" db="EMBL/GenBank/DDBJ databases">
        <title>Qingshengfaniella alkalisoli gen. nov., sp. nov., isolated from saline soil.</title>
        <authorList>
            <person name="Xu L."/>
            <person name="Huang X.-X."/>
            <person name="Sun J.-Q."/>
        </authorList>
    </citation>
    <scope>NUCLEOTIDE SEQUENCE [LARGE SCALE GENOMIC DNA]</scope>
    <source>
        <strain evidence="1 2">DSM 27279</strain>
    </source>
</reference>
<protein>
    <submittedName>
        <fullName evidence="1">Uncharacterized protein</fullName>
    </submittedName>
</protein>
<keyword evidence="2" id="KW-1185">Reference proteome</keyword>
<dbReference type="OrthoDB" id="4829434at2"/>
<name>A0A556AM04_9BURK</name>
<evidence type="ECO:0000313" key="2">
    <source>
        <dbReference type="Proteomes" id="UP000318405"/>
    </source>
</evidence>
<dbReference type="EMBL" id="VLTJ01000026">
    <property type="protein sequence ID" value="TSH93895.1"/>
    <property type="molecule type" value="Genomic_DNA"/>
</dbReference>
<gene>
    <name evidence="1" type="ORF">FOZ76_13495</name>
</gene>
<dbReference type="AlphaFoldDB" id="A0A556AM04"/>
<organism evidence="1 2">
    <name type="scientific">Verticiella sediminum</name>
    <dbReference type="NCBI Taxonomy" id="1247510"/>
    <lineage>
        <taxon>Bacteria</taxon>
        <taxon>Pseudomonadati</taxon>
        <taxon>Pseudomonadota</taxon>
        <taxon>Betaproteobacteria</taxon>
        <taxon>Burkholderiales</taxon>
        <taxon>Alcaligenaceae</taxon>
        <taxon>Verticiella</taxon>
    </lineage>
</organism>
<dbReference type="RefSeq" id="WP_143948796.1">
    <property type="nucleotide sequence ID" value="NZ_BAABMB010000006.1"/>
</dbReference>
<comment type="caution">
    <text evidence="1">The sequence shown here is derived from an EMBL/GenBank/DDBJ whole genome shotgun (WGS) entry which is preliminary data.</text>
</comment>
<dbReference type="Proteomes" id="UP000318405">
    <property type="component" value="Unassembled WGS sequence"/>
</dbReference>
<sequence>MQGTPPFDVRYVHTEADFIAGAPSEALAPNRAAIRHVVESHRACIMSSKPSNAAHGDMSGLAFLNNPLVQDPMIRNFEIIGEASTNIRQLYREFAAAHRSWSSGCTSLGCSAAAFLAVCALHVPG</sequence>